<keyword evidence="1" id="KW-1133">Transmembrane helix</keyword>
<keyword evidence="1" id="KW-0472">Membrane</keyword>
<reference evidence="2" key="2">
    <citation type="journal article" date="2015" name="Fish Shellfish Immunol.">
        <title>Early steps in the European eel (Anguilla anguilla)-Vibrio vulnificus interaction in the gills: Role of the RtxA13 toxin.</title>
        <authorList>
            <person name="Callol A."/>
            <person name="Pajuelo D."/>
            <person name="Ebbesson L."/>
            <person name="Teles M."/>
            <person name="MacKenzie S."/>
            <person name="Amaro C."/>
        </authorList>
    </citation>
    <scope>NUCLEOTIDE SEQUENCE</scope>
</reference>
<feature type="transmembrane region" description="Helical" evidence="1">
    <location>
        <begin position="6"/>
        <end position="27"/>
    </location>
</feature>
<accession>A0A0E9TBP4</accession>
<name>A0A0E9TBP4_ANGAN</name>
<dbReference type="EMBL" id="GBXM01057551">
    <property type="protein sequence ID" value="JAH51026.1"/>
    <property type="molecule type" value="Transcribed_RNA"/>
</dbReference>
<organism evidence="2">
    <name type="scientific">Anguilla anguilla</name>
    <name type="common">European freshwater eel</name>
    <name type="synonym">Muraena anguilla</name>
    <dbReference type="NCBI Taxonomy" id="7936"/>
    <lineage>
        <taxon>Eukaryota</taxon>
        <taxon>Metazoa</taxon>
        <taxon>Chordata</taxon>
        <taxon>Craniata</taxon>
        <taxon>Vertebrata</taxon>
        <taxon>Euteleostomi</taxon>
        <taxon>Actinopterygii</taxon>
        <taxon>Neopterygii</taxon>
        <taxon>Teleostei</taxon>
        <taxon>Anguilliformes</taxon>
        <taxon>Anguillidae</taxon>
        <taxon>Anguilla</taxon>
    </lineage>
</organism>
<evidence type="ECO:0000256" key="1">
    <source>
        <dbReference type="SAM" id="Phobius"/>
    </source>
</evidence>
<reference evidence="2" key="1">
    <citation type="submission" date="2014-11" db="EMBL/GenBank/DDBJ databases">
        <authorList>
            <person name="Amaro Gonzalez C."/>
        </authorList>
    </citation>
    <scope>NUCLEOTIDE SEQUENCE</scope>
</reference>
<sequence>MYMHLIYISYFHLMICGPSSVLFAVFIPRHFESL</sequence>
<proteinExistence type="predicted"/>
<protein>
    <submittedName>
        <fullName evidence="2">Uncharacterized protein</fullName>
    </submittedName>
</protein>
<dbReference type="AlphaFoldDB" id="A0A0E9TBP4"/>
<evidence type="ECO:0000313" key="2">
    <source>
        <dbReference type="EMBL" id="JAH51026.1"/>
    </source>
</evidence>
<keyword evidence="1" id="KW-0812">Transmembrane</keyword>